<sequence>MTQNEFPECPYEANDTCIVIQEDKVEEVTKGGILLSKDQVNREQNSATEGTIVNLGCMAFYDIPEEHRFKVGDRVIYKKYSGVGRTYNDIPYRIMNDKDIAARERKHE</sequence>
<name>A0A6M3KP84_9ZZZZ</name>
<proteinExistence type="predicted"/>
<dbReference type="Pfam" id="PF00166">
    <property type="entry name" value="Cpn10"/>
    <property type="match status" value="1"/>
</dbReference>
<dbReference type="GO" id="GO:0005524">
    <property type="term" value="F:ATP binding"/>
    <property type="evidence" value="ECO:0007669"/>
    <property type="project" value="InterPro"/>
</dbReference>
<dbReference type="EMBL" id="MT141503">
    <property type="protein sequence ID" value="QJA63682.1"/>
    <property type="molecule type" value="Genomic_DNA"/>
</dbReference>
<evidence type="ECO:0000256" key="1">
    <source>
        <dbReference type="ARBA" id="ARBA00023186"/>
    </source>
</evidence>
<gene>
    <name evidence="3" type="ORF">MM415A00274_0007</name>
    <name evidence="2" type="ORF">MM415B00593_0009</name>
</gene>
<dbReference type="InterPro" id="IPR011032">
    <property type="entry name" value="GroES-like_sf"/>
</dbReference>
<evidence type="ECO:0000313" key="2">
    <source>
        <dbReference type="EMBL" id="QJA63682.1"/>
    </source>
</evidence>
<dbReference type="GO" id="GO:0044183">
    <property type="term" value="F:protein folding chaperone"/>
    <property type="evidence" value="ECO:0007669"/>
    <property type="project" value="InterPro"/>
</dbReference>
<dbReference type="CDD" id="cd00320">
    <property type="entry name" value="cpn10"/>
    <property type="match status" value="1"/>
</dbReference>
<reference evidence="3" key="1">
    <citation type="submission" date="2020-03" db="EMBL/GenBank/DDBJ databases">
        <title>The deep terrestrial virosphere.</title>
        <authorList>
            <person name="Holmfeldt K."/>
            <person name="Nilsson E."/>
            <person name="Simone D."/>
            <person name="Lopez-Fernandez M."/>
            <person name="Wu X."/>
            <person name="de Brujin I."/>
            <person name="Lundin D."/>
            <person name="Andersson A."/>
            <person name="Bertilsson S."/>
            <person name="Dopson M."/>
        </authorList>
    </citation>
    <scope>NUCLEOTIDE SEQUENCE</scope>
    <source>
        <strain evidence="3">MM415A00274</strain>
        <strain evidence="2">MM415B00593</strain>
    </source>
</reference>
<dbReference type="SMART" id="SM00883">
    <property type="entry name" value="Cpn10"/>
    <property type="match status" value="1"/>
</dbReference>
<dbReference type="InterPro" id="IPR020818">
    <property type="entry name" value="Chaperonin_GroES"/>
</dbReference>
<dbReference type="SUPFAM" id="SSF50129">
    <property type="entry name" value="GroES-like"/>
    <property type="match status" value="1"/>
</dbReference>
<dbReference type="Gene3D" id="2.30.33.40">
    <property type="entry name" value="GroES chaperonin"/>
    <property type="match status" value="1"/>
</dbReference>
<dbReference type="InterPro" id="IPR037124">
    <property type="entry name" value="Chaperonin_GroES_sf"/>
</dbReference>
<dbReference type="EMBL" id="MT142513">
    <property type="protein sequence ID" value="QJA83550.1"/>
    <property type="molecule type" value="Genomic_DNA"/>
</dbReference>
<accession>A0A6M3KP84</accession>
<protein>
    <submittedName>
        <fullName evidence="3">Putative chaperonin</fullName>
    </submittedName>
</protein>
<evidence type="ECO:0000313" key="3">
    <source>
        <dbReference type="EMBL" id="QJA83550.1"/>
    </source>
</evidence>
<keyword evidence="1" id="KW-0143">Chaperone</keyword>
<organism evidence="3">
    <name type="scientific">viral metagenome</name>
    <dbReference type="NCBI Taxonomy" id="1070528"/>
    <lineage>
        <taxon>unclassified sequences</taxon>
        <taxon>metagenomes</taxon>
        <taxon>organismal metagenomes</taxon>
    </lineage>
</organism>
<dbReference type="AlphaFoldDB" id="A0A6M3KP84"/>